<dbReference type="GO" id="GO:0003677">
    <property type="term" value="F:DNA binding"/>
    <property type="evidence" value="ECO:0007669"/>
    <property type="project" value="InterPro"/>
</dbReference>
<evidence type="ECO:0000256" key="3">
    <source>
        <dbReference type="ARBA" id="ARBA00022833"/>
    </source>
</evidence>
<keyword evidence="8" id="KW-1185">Reference proteome</keyword>
<reference evidence="7" key="1">
    <citation type="submission" date="2022-12" db="EMBL/GenBank/DDBJ databases">
        <title>Draft genome assemblies for two species of Escallonia (Escalloniales).</title>
        <authorList>
            <person name="Chanderbali A."/>
            <person name="Dervinis C."/>
            <person name="Anghel I."/>
            <person name="Soltis D."/>
            <person name="Soltis P."/>
            <person name="Zapata F."/>
        </authorList>
    </citation>
    <scope>NUCLEOTIDE SEQUENCE</scope>
    <source>
        <strain evidence="7">UCBG92.1500</strain>
        <tissue evidence="7">Leaf</tissue>
    </source>
</reference>
<evidence type="ECO:0000313" key="8">
    <source>
        <dbReference type="Proteomes" id="UP001187471"/>
    </source>
</evidence>
<keyword evidence="2 4" id="KW-0863">Zinc-finger</keyword>
<keyword evidence="1" id="KW-0479">Metal-binding</keyword>
<organism evidence="7 8">
    <name type="scientific">Escallonia rubra</name>
    <dbReference type="NCBI Taxonomy" id="112253"/>
    <lineage>
        <taxon>Eukaryota</taxon>
        <taxon>Viridiplantae</taxon>
        <taxon>Streptophyta</taxon>
        <taxon>Embryophyta</taxon>
        <taxon>Tracheophyta</taxon>
        <taxon>Spermatophyta</taxon>
        <taxon>Magnoliopsida</taxon>
        <taxon>eudicotyledons</taxon>
        <taxon>Gunneridae</taxon>
        <taxon>Pentapetalae</taxon>
        <taxon>asterids</taxon>
        <taxon>campanulids</taxon>
        <taxon>Escalloniales</taxon>
        <taxon>Escalloniaceae</taxon>
        <taxon>Escallonia</taxon>
    </lineage>
</organism>
<gene>
    <name evidence="7" type="ORF">RJ640_012534</name>
</gene>
<keyword evidence="3" id="KW-0862">Zinc</keyword>
<dbReference type="Proteomes" id="UP001187471">
    <property type="component" value="Unassembled WGS sequence"/>
</dbReference>
<name>A0AA88S2P3_9ASTE</name>
<accession>A0AA88S2P3</accession>
<dbReference type="EMBL" id="JAVXUO010000192">
    <property type="protein sequence ID" value="KAK2994535.1"/>
    <property type="molecule type" value="Genomic_DNA"/>
</dbReference>
<proteinExistence type="predicted"/>
<evidence type="ECO:0000256" key="5">
    <source>
        <dbReference type="SAM" id="MobiDB-lite"/>
    </source>
</evidence>
<evidence type="ECO:0000256" key="2">
    <source>
        <dbReference type="ARBA" id="ARBA00022771"/>
    </source>
</evidence>
<feature type="region of interest" description="Disordered" evidence="5">
    <location>
        <begin position="166"/>
        <end position="187"/>
    </location>
</feature>
<comment type="caution">
    <text evidence="7">The sequence shown here is derived from an EMBL/GenBank/DDBJ whole genome shotgun (WGS) entry which is preliminary data.</text>
</comment>
<feature type="domain" description="BED-type" evidence="6">
    <location>
        <begin position="191"/>
        <end position="244"/>
    </location>
</feature>
<dbReference type="InterPro" id="IPR003656">
    <property type="entry name" value="Znf_BED"/>
</dbReference>
<evidence type="ECO:0000256" key="4">
    <source>
        <dbReference type="PROSITE-ProRule" id="PRU00027"/>
    </source>
</evidence>
<dbReference type="Pfam" id="PF02892">
    <property type="entry name" value="zf-BED"/>
    <property type="match status" value="1"/>
</dbReference>
<dbReference type="GO" id="GO:0008270">
    <property type="term" value="F:zinc ion binding"/>
    <property type="evidence" value="ECO:0007669"/>
    <property type="project" value="UniProtKB-KW"/>
</dbReference>
<evidence type="ECO:0000313" key="7">
    <source>
        <dbReference type="EMBL" id="KAK2994535.1"/>
    </source>
</evidence>
<dbReference type="AlphaFoldDB" id="A0AA88S2P3"/>
<evidence type="ECO:0000256" key="1">
    <source>
        <dbReference type="ARBA" id="ARBA00022723"/>
    </source>
</evidence>
<dbReference type="SMART" id="SM00614">
    <property type="entry name" value="ZnF_BED"/>
    <property type="match status" value="1"/>
</dbReference>
<evidence type="ECO:0000259" key="6">
    <source>
        <dbReference type="PROSITE" id="PS50808"/>
    </source>
</evidence>
<dbReference type="PROSITE" id="PS50808">
    <property type="entry name" value="ZF_BED"/>
    <property type="match status" value="1"/>
</dbReference>
<protein>
    <recommendedName>
        <fullName evidence="6">BED-type domain-containing protein</fullName>
    </recommendedName>
</protein>
<sequence>MILTNPYEELDLVAKGQGVEAVQKNWGQMGEVVQKVKGQWAEVVRKRKHEHELTQEPRKYGYLKGQNQNHLVGMHESKGGSKQMNPRQRILKAHDRVLTQPTFPVPQLSAEAEKAIILLANTSIAILARLVICLKILNARKGYPNCRLSQQEHSCSTLMDESNSTTFGSVVSPKKGNRSGMGKGKRKKTYATSSHVWDHYDKVKNDEGLVIEAVCKYCSRVFVTCNDKGSFGTSTLMRHIYNSC</sequence>
<dbReference type="InterPro" id="IPR036236">
    <property type="entry name" value="Znf_C2H2_sf"/>
</dbReference>
<dbReference type="SUPFAM" id="SSF57667">
    <property type="entry name" value="beta-beta-alpha zinc fingers"/>
    <property type="match status" value="1"/>
</dbReference>